<evidence type="ECO:0000256" key="1">
    <source>
        <dbReference type="ARBA" id="ARBA00022490"/>
    </source>
</evidence>
<keyword evidence="3 6" id="KW-0489">Methyltransferase</keyword>
<reference evidence="7" key="1">
    <citation type="submission" date="2020-03" db="EMBL/GenBank/DDBJ databases">
        <title>Genome of Pelagibius litoralis DSM 21314T.</title>
        <authorList>
            <person name="Wang G."/>
        </authorList>
    </citation>
    <scope>NUCLEOTIDE SEQUENCE</scope>
    <source>
        <strain evidence="7">DSM 21314</strain>
    </source>
</reference>
<evidence type="ECO:0000313" key="7">
    <source>
        <dbReference type="EMBL" id="NIA71693.1"/>
    </source>
</evidence>
<dbReference type="AlphaFoldDB" id="A0A967F283"/>
<dbReference type="SUPFAM" id="SSF53335">
    <property type="entry name" value="S-adenosyl-L-methionine-dependent methyltransferases"/>
    <property type="match status" value="1"/>
</dbReference>
<keyword evidence="5 6" id="KW-0949">S-adenosyl-L-methionine</keyword>
<dbReference type="EC" id="2.1.1.170" evidence="6"/>
<evidence type="ECO:0000256" key="4">
    <source>
        <dbReference type="ARBA" id="ARBA00022679"/>
    </source>
</evidence>
<keyword evidence="8" id="KW-1185">Reference proteome</keyword>
<comment type="similarity">
    <text evidence="6">Belongs to the methyltransferase superfamily. RNA methyltransferase RsmG family.</text>
</comment>
<evidence type="ECO:0000256" key="6">
    <source>
        <dbReference type="HAMAP-Rule" id="MF_00074"/>
    </source>
</evidence>
<protein>
    <recommendedName>
        <fullName evidence="6">Ribosomal RNA small subunit methyltransferase G</fullName>
        <ecNumber evidence="6">2.1.1.170</ecNumber>
    </recommendedName>
    <alternativeName>
        <fullName evidence="6">16S rRNA 7-methylguanosine methyltransferase</fullName>
        <shortName evidence="6">16S rRNA m7G methyltransferase</shortName>
    </alternativeName>
</protein>
<dbReference type="PANTHER" id="PTHR31760">
    <property type="entry name" value="S-ADENOSYL-L-METHIONINE-DEPENDENT METHYLTRANSFERASES SUPERFAMILY PROTEIN"/>
    <property type="match status" value="1"/>
</dbReference>
<dbReference type="Gene3D" id="3.40.50.150">
    <property type="entry name" value="Vaccinia Virus protein VP39"/>
    <property type="match status" value="1"/>
</dbReference>
<feature type="binding site" evidence="6">
    <location>
        <begin position="131"/>
        <end position="132"/>
    </location>
    <ligand>
        <name>S-adenosyl-L-methionine</name>
        <dbReference type="ChEBI" id="CHEBI:59789"/>
    </ligand>
</feature>
<accession>A0A967F283</accession>
<feature type="binding site" evidence="6">
    <location>
        <position position="87"/>
    </location>
    <ligand>
        <name>S-adenosyl-L-methionine</name>
        <dbReference type="ChEBI" id="CHEBI:59789"/>
    </ligand>
</feature>
<keyword evidence="2 6" id="KW-0698">rRNA processing</keyword>
<keyword evidence="1 6" id="KW-0963">Cytoplasm</keyword>
<evidence type="ECO:0000256" key="3">
    <source>
        <dbReference type="ARBA" id="ARBA00022603"/>
    </source>
</evidence>
<dbReference type="InterPro" id="IPR029063">
    <property type="entry name" value="SAM-dependent_MTases_sf"/>
</dbReference>
<dbReference type="EMBL" id="JAAQPH010000025">
    <property type="protein sequence ID" value="NIA71693.1"/>
    <property type="molecule type" value="Genomic_DNA"/>
</dbReference>
<name>A0A967F283_9PROT</name>
<dbReference type="NCBIfam" id="TIGR00138">
    <property type="entry name" value="rsmG_gidB"/>
    <property type="match status" value="1"/>
</dbReference>
<feature type="binding site" evidence="6">
    <location>
        <position position="145"/>
    </location>
    <ligand>
        <name>S-adenosyl-L-methionine</name>
        <dbReference type="ChEBI" id="CHEBI:59789"/>
    </ligand>
</feature>
<keyword evidence="4 6" id="KW-0808">Transferase</keyword>
<evidence type="ECO:0000256" key="2">
    <source>
        <dbReference type="ARBA" id="ARBA00022552"/>
    </source>
</evidence>
<organism evidence="7 8">
    <name type="scientific">Pelagibius litoralis</name>
    <dbReference type="NCBI Taxonomy" id="374515"/>
    <lineage>
        <taxon>Bacteria</taxon>
        <taxon>Pseudomonadati</taxon>
        <taxon>Pseudomonadota</taxon>
        <taxon>Alphaproteobacteria</taxon>
        <taxon>Rhodospirillales</taxon>
        <taxon>Rhodovibrionaceae</taxon>
        <taxon>Pelagibius</taxon>
    </lineage>
</organism>
<dbReference type="GO" id="GO:0005829">
    <property type="term" value="C:cytosol"/>
    <property type="evidence" value="ECO:0007669"/>
    <property type="project" value="TreeGrafter"/>
</dbReference>
<dbReference type="PIRSF" id="PIRSF003078">
    <property type="entry name" value="GidB"/>
    <property type="match status" value="1"/>
</dbReference>
<evidence type="ECO:0000313" key="8">
    <source>
        <dbReference type="Proteomes" id="UP000761264"/>
    </source>
</evidence>
<dbReference type="Pfam" id="PF02527">
    <property type="entry name" value="GidB"/>
    <property type="match status" value="1"/>
</dbReference>
<dbReference type="HAMAP" id="MF_00074">
    <property type="entry name" value="16SrRNA_methyltr_G"/>
    <property type="match status" value="1"/>
</dbReference>
<dbReference type="Proteomes" id="UP000761264">
    <property type="component" value="Unassembled WGS sequence"/>
</dbReference>
<dbReference type="CDD" id="cd02440">
    <property type="entry name" value="AdoMet_MTases"/>
    <property type="match status" value="1"/>
</dbReference>
<comment type="subcellular location">
    <subcellularLocation>
        <location evidence="6">Cytoplasm</location>
    </subcellularLocation>
</comment>
<gene>
    <name evidence="6 7" type="primary">rsmG</name>
    <name evidence="7" type="ORF">HBA54_24165</name>
</gene>
<comment type="function">
    <text evidence="6">Specifically methylates the N7 position of guanine in position 527 of 16S rRNA.</text>
</comment>
<comment type="catalytic activity">
    <reaction evidence="6">
        <text>guanosine(527) in 16S rRNA + S-adenosyl-L-methionine = N(7)-methylguanosine(527) in 16S rRNA + S-adenosyl-L-homocysteine</text>
        <dbReference type="Rhea" id="RHEA:42732"/>
        <dbReference type="Rhea" id="RHEA-COMP:10209"/>
        <dbReference type="Rhea" id="RHEA-COMP:10210"/>
        <dbReference type="ChEBI" id="CHEBI:57856"/>
        <dbReference type="ChEBI" id="CHEBI:59789"/>
        <dbReference type="ChEBI" id="CHEBI:74269"/>
        <dbReference type="ChEBI" id="CHEBI:74480"/>
        <dbReference type="EC" id="2.1.1.170"/>
    </reaction>
</comment>
<evidence type="ECO:0000256" key="5">
    <source>
        <dbReference type="ARBA" id="ARBA00022691"/>
    </source>
</evidence>
<dbReference type="InterPro" id="IPR003682">
    <property type="entry name" value="rRNA_ssu_MeTfrase_G"/>
</dbReference>
<dbReference type="PANTHER" id="PTHR31760:SF0">
    <property type="entry name" value="S-ADENOSYL-L-METHIONINE-DEPENDENT METHYLTRANSFERASES SUPERFAMILY PROTEIN"/>
    <property type="match status" value="1"/>
</dbReference>
<dbReference type="GO" id="GO:0070043">
    <property type="term" value="F:rRNA (guanine-N7-)-methyltransferase activity"/>
    <property type="evidence" value="ECO:0007669"/>
    <property type="project" value="UniProtKB-UniRule"/>
</dbReference>
<sequence>MVNEPERLTAADFQRIVGVSRETQDKFDRYAAMLTKWTAAINLISPRSLPDLWRRHFLDAAQLRQYLPDPKETAERTILDLGSGGGFPGLVLSILGCGHVHLVESDQRKAVFLREVARETGARATVHAVRVEALDLFPVDAVTCRAFAPLPKILDLSERFLRADCGKDRPIGLFLKGRNVDQELTEAGKTWRLQTERFESITDPEGSILRLKLLPVEDSAS</sequence>
<comment type="caution">
    <text evidence="7">The sequence shown here is derived from an EMBL/GenBank/DDBJ whole genome shotgun (WGS) entry which is preliminary data.</text>
</comment>
<feature type="binding site" evidence="6">
    <location>
        <position position="82"/>
    </location>
    <ligand>
        <name>S-adenosyl-L-methionine</name>
        <dbReference type="ChEBI" id="CHEBI:59789"/>
    </ligand>
</feature>
<proteinExistence type="inferred from homology"/>
<comment type="caution">
    <text evidence="6">Lacks conserved residue(s) required for the propagation of feature annotation.</text>
</comment>